<dbReference type="Gene3D" id="3.40.630.30">
    <property type="match status" value="1"/>
</dbReference>
<dbReference type="PANTHER" id="PTHR43610:SF1">
    <property type="entry name" value="N-ACETYLTRANSFERASE DOMAIN-CONTAINING PROTEIN"/>
    <property type="match status" value="1"/>
</dbReference>
<sequence length="179" mass="20328">MTDLLTVLEEDPVRLEPLTDDHIEPLRIACAEDQDIWQIYPVNMLGDDFDRAVADFRARKSWINFAVLDCQSDKLVGMTNYINPDPANGVTEIGGTFISPAVRSTGFNRMMKRLMIDHALAQGFYRVELRVDTRNTRSMAAVSRLGAKQDGTLRGNRVTWTGYRRDTAVFSILKDEWQG</sequence>
<evidence type="ECO:0000259" key="1">
    <source>
        <dbReference type="PROSITE" id="PS51186"/>
    </source>
</evidence>
<protein>
    <submittedName>
        <fullName evidence="2">N-acetyltransferase</fullName>
    </submittedName>
</protein>
<dbReference type="OrthoDB" id="5295305at2"/>
<organism evidence="2 3">
    <name type="scientific">Altericroceibacterium spongiae</name>
    <dbReference type="NCBI Taxonomy" id="2320269"/>
    <lineage>
        <taxon>Bacteria</taxon>
        <taxon>Pseudomonadati</taxon>
        <taxon>Pseudomonadota</taxon>
        <taxon>Alphaproteobacteria</taxon>
        <taxon>Sphingomonadales</taxon>
        <taxon>Erythrobacteraceae</taxon>
        <taxon>Altericroceibacterium</taxon>
    </lineage>
</organism>
<dbReference type="InterPro" id="IPR000182">
    <property type="entry name" value="GNAT_dom"/>
</dbReference>
<evidence type="ECO:0000313" key="3">
    <source>
        <dbReference type="Proteomes" id="UP000284395"/>
    </source>
</evidence>
<evidence type="ECO:0000313" key="2">
    <source>
        <dbReference type="EMBL" id="RKF23054.1"/>
    </source>
</evidence>
<dbReference type="PROSITE" id="PS51186">
    <property type="entry name" value="GNAT"/>
    <property type="match status" value="1"/>
</dbReference>
<dbReference type="PANTHER" id="PTHR43610">
    <property type="entry name" value="BLL6696 PROTEIN"/>
    <property type="match status" value="1"/>
</dbReference>
<dbReference type="Pfam" id="PF13302">
    <property type="entry name" value="Acetyltransf_3"/>
    <property type="match status" value="1"/>
</dbReference>
<comment type="caution">
    <text evidence="2">The sequence shown here is derived from an EMBL/GenBank/DDBJ whole genome shotgun (WGS) entry which is preliminary data.</text>
</comment>
<dbReference type="AlphaFoldDB" id="A0A420EQV0"/>
<dbReference type="GO" id="GO:0016747">
    <property type="term" value="F:acyltransferase activity, transferring groups other than amino-acyl groups"/>
    <property type="evidence" value="ECO:0007669"/>
    <property type="project" value="InterPro"/>
</dbReference>
<dbReference type="EMBL" id="RAPF01000001">
    <property type="protein sequence ID" value="RKF23054.1"/>
    <property type="molecule type" value="Genomic_DNA"/>
</dbReference>
<keyword evidence="2" id="KW-0808">Transferase</keyword>
<dbReference type="RefSeq" id="WP_120322958.1">
    <property type="nucleotide sequence ID" value="NZ_RAPF01000001.1"/>
</dbReference>
<reference evidence="2 3" key="1">
    <citation type="submission" date="2018-09" db="EMBL/GenBank/DDBJ databases">
        <title>Altererythrobacter spongiae sp. nov., isolated from a marine sponge.</title>
        <authorList>
            <person name="Zhuang L."/>
            <person name="Luo L."/>
        </authorList>
    </citation>
    <scope>NUCLEOTIDE SEQUENCE [LARGE SCALE GENOMIC DNA]</scope>
    <source>
        <strain evidence="2 3">HN-Y73</strain>
    </source>
</reference>
<dbReference type="Proteomes" id="UP000284395">
    <property type="component" value="Unassembled WGS sequence"/>
</dbReference>
<accession>A0A420EQV0</accession>
<feature type="domain" description="N-acetyltransferase" evidence="1">
    <location>
        <begin position="26"/>
        <end position="176"/>
    </location>
</feature>
<dbReference type="SUPFAM" id="SSF55729">
    <property type="entry name" value="Acyl-CoA N-acyltransferases (Nat)"/>
    <property type="match status" value="1"/>
</dbReference>
<gene>
    <name evidence="2" type="ORF">D6851_00660</name>
</gene>
<dbReference type="InterPro" id="IPR016181">
    <property type="entry name" value="Acyl_CoA_acyltransferase"/>
</dbReference>
<name>A0A420EQV0_9SPHN</name>
<proteinExistence type="predicted"/>
<keyword evidence="3" id="KW-1185">Reference proteome</keyword>